<dbReference type="EMBL" id="MGFH01000040">
    <property type="protein sequence ID" value="OGM07580.1"/>
    <property type="molecule type" value="Genomic_DNA"/>
</dbReference>
<sequence>MAISSIFKKSRPGADRRAMSILVALIIVSILLMLASAGLKISSDESEVTSYDLYGMQAFCAAESGIMHASTKLAGDSSFRGKITGTIEVSLDAAAGDGEGSEYDREMSFYEAEVSAAEESGTGAIQSTGSFMGVKRKLRAEIETISPLRMKKAKELFD</sequence>
<organism evidence="1 2">
    <name type="scientific">Candidatus Wallbacteria bacterium GWC2_49_35</name>
    <dbReference type="NCBI Taxonomy" id="1817813"/>
    <lineage>
        <taxon>Bacteria</taxon>
        <taxon>Candidatus Walliibacteriota</taxon>
    </lineage>
</organism>
<dbReference type="AlphaFoldDB" id="A0A1F7WXW8"/>
<gene>
    <name evidence="1" type="ORF">A2008_01010</name>
</gene>
<evidence type="ECO:0008006" key="3">
    <source>
        <dbReference type="Google" id="ProtNLM"/>
    </source>
</evidence>
<proteinExistence type="predicted"/>
<protein>
    <recommendedName>
        <fullName evidence="3">Type 4 fimbrial biogenesis protein PilX N-terminal domain-containing protein</fullName>
    </recommendedName>
</protein>
<name>A0A1F7WXW8_9BACT</name>
<evidence type="ECO:0000313" key="2">
    <source>
        <dbReference type="Proteomes" id="UP000178735"/>
    </source>
</evidence>
<evidence type="ECO:0000313" key="1">
    <source>
        <dbReference type="EMBL" id="OGM07580.1"/>
    </source>
</evidence>
<dbReference type="Proteomes" id="UP000178735">
    <property type="component" value="Unassembled WGS sequence"/>
</dbReference>
<dbReference type="STRING" id="1817813.A2008_01010"/>
<accession>A0A1F7WXW8</accession>
<comment type="caution">
    <text evidence="1">The sequence shown here is derived from an EMBL/GenBank/DDBJ whole genome shotgun (WGS) entry which is preliminary data.</text>
</comment>
<reference evidence="1 2" key="1">
    <citation type="journal article" date="2016" name="Nat. Commun.">
        <title>Thousands of microbial genomes shed light on interconnected biogeochemical processes in an aquifer system.</title>
        <authorList>
            <person name="Anantharaman K."/>
            <person name="Brown C.T."/>
            <person name="Hug L.A."/>
            <person name="Sharon I."/>
            <person name="Castelle C.J."/>
            <person name="Probst A.J."/>
            <person name="Thomas B.C."/>
            <person name="Singh A."/>
            <person name="Wilkins M.J."/>
            <person name="Karaoz U."/>
            <person name="Brodie E.L."/>
            <person name="Williams K.H."/>
            <person name="Hubbard S.S."/>
            <person name="Banfield J.F."/>
        </authorList>
    </citation>
    <scope>NUCLEOTIDE SEQUENCE [LARGE SCALE GENOMIC DNA]</scope>
</reference>